<dbReference type="RefSeq" id="WP_048032031.1">
    <property type="nucleotide sequence ID" value="NZ_CP030117.1"/>
</dbReference>
<name>A0A2Z4MFA8_BREBE</name>
<dbReference type="InterPro" id="IPR016040">
    <property type="entry name" value="NAD(P)-bd_dom"/>
</dbReference>
<proteinExistence type="predicted"/>
<dbReference type="PANTHER" id="PTHR43000">
    <property type="entry name" value="DTDP-D-GLUCOSE 4,6-DEHYDRATASE-RELATED"/>
    <property type="match status" value="1"/>
</dbReference>
<dbReference type="InterPro" id="IPR013445">
    <property type="entry name" value="CDP_4_6_deHydtase"/>
</dbReference>
<keyword evidence="2" id="KW-0456">Lyase</keyword>
<feature type="domain" description="NAD(P)-binding" evidence="1">
    <location>
        <begin position="13"/>
        <end position="332"/>
    </location>
</feature>
<dbReference type="AlphaFoldDB" id="A0A2Z4MFA8"/>
<reference evidence="2 3" key="1">
    <citation type="journal article" date="2015" name="Genome Announc.">
        <title>Draft Genome Sequence of Brevibacillus brevis DZQ7, a Plant Growth-Promoting Rhizobacterium with Broad-Spectrum Antimicrobial Activity.</title>
        <authorList>
            <person name="Hou Q."/>
            <person name="Wang C."/>
            <person name="Hou X."/>
            <person name="Xia Z."/>
            <person name="Ye J."/>
            <person name="Liu K."/>
            <person name="Liu H."/>
            <person name="Wang J."/>
            <person name="Guo H."/>
            <person name="Yu X."/>
            <person name="Yang Y."/>
            <person name="Du B."/>
            <person name="Ding Y."/>
        </authorList>
    </citation>
    <scope>NUCLEOTIDE SEQUENCE [LARGE SCALE GENOMIC DNA]</scope>
    <source>
        <strain evidence="2 3">DZQ7</strain>
    </source>
</reference>
<dbReference type="EC" id="4.2.1.45" evidence="2"/>
<dbReference type="Gene3D" id="3.40.50.720">
    <property type="entry name" value="NAD(P)-binding Rossmann-like Domain"/>
    <property type="match status" value="1"/>
</dbReference>
<dbReference type="CDD" id="cd05252">
    <property type="entry name" value="CDP_GD_SDR_e"/>
    <property type="match status" value="1"/>
</dbReference>
<dbReference type="SUPFAM" id="SSF51735">
    <property type="entry name" value="NAD(P)-binding Rossmann-fold domains"/>
    <property type="match status" value="1"/>
</dbReference>
<evidence type="ECO:0000313" key="3">
    <source>
        <dbReference type="Proteomes" id="UP000036061"/>
    </source>
</evidence>
<dbReference type="EMBL" id="CP030117">
    <property type="protein sequence ID" value="AWX55212.1"/>
    <property type="molecule type" value="Genomic_DNA"/>
</dbReference>
<dbReference type="InterPro" id="IPR036291">
    <property type="entry name" value="NAD(P)-bd_dom_sf"/>
</dbReference>
<gene>
    <name evidence="2" type="primary">rfbG</name>
    <name evidence="2" type="ORF">AB432_009240</name>
</gene>
<evidence type="ECO:0000259" key="1">
    <source>
        <dbReference type="Pfam" id="PF16363"/>
    </source>
</evidence>
<protein>
    <submittedName>
        <fullName evidence="2">CDP-glucose 4,6-dehydratase</fullName>
        <ecNumber evidence="2">4.2.1.45</ecNumber>
    </submittedName>
</protein>
<dbReference type="GO" id="GO:0047733">
    <property type="term" value="F:CDP-glucose 4,6-dehydratase activity"/>
    <property type="evidence" value="ECO:0007669"/>
    <property type="project" value="UniProtKB-EC"/>
</dbReference>
<dbReference type="Gene3D" id="3.90.25.10">
    <property type="entry name" value="UDP-galactose 4-epimerase, domain 1"/>
    <property type="match status" value="1"/>
</dbReference>
<sequence>MIDPAFWQNKKVLITGHTGFKGAWLCLWLHHLGAKVTGYALSPPTNPSIFECAQISSLVDSIIDDVRSKESVQKAINQANPDIIIHMAAQPLVRLSYQYPAETYEINVMGTVNVLEAARVAVQDGMKIKAIINVTTDKVYENREWVWGYREQDVLGGYDPYSNSKACSEQVTASYRNAFFHPDQYHQHGVAVSSARAGNVIGGGDWALDRLIPDCLSALIKGETITIRNPKAIRPWQHVLEPLKGYMMLAEKMWANGKDYAQSWNFGPNEDDARSVEWIARQLCERWGAGARFEAERTDPQWHEAQYLKLDCSKAKSVLGWKPKWSLEQTLDSIISWHKAYQQKQCVREICLAQIAAYTDRASEHQRKEGSQ</sequence>
<dbReference type="NCBIfam" id="TIGR02622">
    <property type="entry name" value="CDP_4_6_dhtase"/>
    <property type="match status" value="1"/>
</dbReference>
<accession>A0A2Z4MFA8</accession>
<dbReference type="Proteomes" id="UP000036061">
    <property type="component" value="Chromosome"/>
</dbReference>
<dbReference type="Pfam" id="PF16363">
    <property type="entry name" value="GDP_Man_Dehyd"/>
    <property type="match status" value="1"/>
</dbReference>
<evidence type="ECO:0000313" key="2">
    <source>
        <dbReference type="EMBL" id="AWX55212.1"/>
    </source>
</evidence>
<organism evidence="2 3">
    <name type="scientific">Brevibacillus brevis</name>
    <name type="common">Bacillus brevis</name>
    <dbReference type="NCBI Taxonomy" id="1393"/>
    <lineage>
        <taxon>Bacteria</taxon>
        <taxon>Bacillati</taxon>
        <taxon>Bacillota</taxon>
        <taxon>Bacilli</taxon>
        <taxon>Bacillales</taxon>
        <taxon>Paenibacillaceae</taxon>
        <taxon>Brevibacillus</taxon>
    </lineage>
</organism>